<gene>
    <name evidence="1" type="ORF">IAA54_08910</name>
</gene>
<evidence type="ECO:0000313" key="2">
    <source>
        <dbReference type="Proteomes" id="UP000886785"/>
    </source>
</evidence>
<accession>A0A9D1DRV4</accession>
<reference evidence="1" key="1">
    <citation type="submission" date="2020-10" db="EMBL/GenBank/DDBJ databases">
        <authorList>
            <person name="Gilroy R."/>
        </authorList>
    </citation>
    <scope>NUCLEOTIDE SEQUENCE</scope>
    <source>
        <strain evidence="1">ChiSjej1B19-7085</strain>
    </source>
</reference>
<dbReference type="EMBL" id="DVHF01000103">
    <property type="protein sequence ID" value="HIR57778.1"/>
    <property type="molecule type" value="Genomic_DNA"/>
</dbReference>
<evidence type="ECO:0000313" key="1">
    <source>
        <dbReference type="EMBL" id="HIR57778.1"/>
    </source>
</evidence>
<proteinExistence type="predicted"/>
<protein>
    <submittedName>
        <fullName evidence="1">Uncharacterized protein</fullName>
    </submittedName>
</protein>
<organism evidence="1 2">
    <name type="scientific">Candidatus Gallacutalibacter pullicola</name>
    <dbReference type="NCBI Taxonomy" id="2840830"/>
    <lineage>
        <taxon>Bacteria</taxon>
        <taxon>Bacillati</taxon>
        <taxon>Bacillota</taxon>
        <taxon>Clostridia</taxon>
        <taxon>Eubacteriales</taxon>
        <taxon>Candidatus Gallacutalibacter</taxon>
    </lineage>
</organism>
<reference evidence="1" key="2">
    <citation type="journal article" date="2021" name="PeerJ">
        <title>Extensive microbial diversity within the chicken gut microbiome revealed by metagenomics and culture.</title>
        <authorList>
            <person name="Gilroy R."/>
            <person name="Ravi A."/>
            <person name="Getino M."/>
            <person name="Pursley I."/>
            <person name="Horton D.L."/>
            <person name="Alikhan N.F."/>
            <person name="Baker D."/>
            <person name="Gharbi K."/>
            <person name="Hall N."/>
            <person name="Watson M."/>
            <person name="Adriaenssens E.M."/>
            <person name="Foster-Nyarko E."/>
            <person name="Jarju S."/>
            <person name="Secka A."/>
            <person name="Antonio M."/>
            <person name="Oren A."/>
            <person name="Chaudhuri R.R."/>
            <person name="La Ragione R."/>
            <person name="Hildebrand F."/>
            <person name="Pallen M.J."/>
        </authorList>
    </citation>
    <scope>NUCLEOTIDE SEQUENCE</scope>
    <source>
        <strain evidence="1">ChiSjej1B19-7085</strain>
    </source>
</reference>
<name>A0A9D1DRV4_9FIRM</name>
<comment type="caution">
    <text evidence="1">The sequence shown here is derived from an EMBL/GenBank/DDBJ whole genome shotgun (WGS) entry which is preliminary data.</text>
</comment>
<dbReference type="Proteomes" id="UP000886785">
    <property type="component" value="Unassembled WGS sequence"/>
</dbReference>
<sequence>MDEIKAVYSNDIYYPFVEYCESQGYRVMTDLARCPFHKLASESDITPSLVSRVKTIFLMYCKKHPEALRAAAKPAASAPAKKKTASVAAPAGDILGELEPIFQKNCDKLIHIAEISKAIGKKYKRADILSALQKADWCKIVDDTTFFYSAAQSHS</sequence>
<dbReference type="AlphaFoldDB" id="A0A9D1DRV4"/>